<comment type="caution">
    <text evidence="3">The sequence shown here is derived from an EMBL/GenBank/DDBJ whole genome shotgun (WGS) entry which is preliminary data.</text>
</comment>
<dbReference type="Proteomes" id="UP001202827">
    <property type="component" value="Unassembled WGS sequence"/>
</dbReference>
<feature type="transmembrane region" description="Helical" evidence="1">
    <location>
        <begin position="230"/>
        <end position="248"/>
    </location>
</feature>
<evidence type="ECO:0000313" key="4">
    <source>
        <dbReference type="Proteomes" id="UP001202827"/>
    </source>
</evidence>
<evidence type="ECO:0000259" key="2">
    <source>
        <dbReference type="Pfam" id="PF01569"/>
    </source>
</evidence>
<protein>
    <submittedName>
        <fullName evidence="3">Phosphatase PAP2 family protein</fullName>
    </submittedName>
</protein>
<accession>A0ABT0IUS0</accession>
<dbReference type="SUPFAM" id="SSF48317">
    <property type="entry name" value="Acid phosphatase/Vanadium-dependent haloperoxidase"/>
    <property type="match status" value="1"/>
</dbReference>
<feature type="transmembrane region" description="Helical" evidence="1">
    <location>
        <begin position="23"/>
        <end position="43"/>
    </location>
</feature>
<dbReference type="EMBL" id="JALPRY010000018">
    <property type="protein sequence ID" value="MCK8781620.1"/>
    <property type="molecule type" value="Genomic_DNA"/>
</dbReference>
<proteinExistence type="predicted"/>
<feature type="transmembrane region" description="Helical" evidence="1">
    <location>
        <begin position="200"/>
        <end position="218"/>
    </location>
</feature>
<gene>
    <name evidence="3" type="ORF">M0654_16695</name>
</gene>
<keyword evidence="1" id="KW-1133">Transmembrane helix</keyword>
<evidence type="ECO:0000256" key="1">
    <source>
        <dbReference type="SAM" id="Phobius"/>
    </source>
</evidence>
<dbReference type="RefSeq" id="WP_248684067.1">
    <property type="nucleotide sequence ID" value="NZ_JALPRY010000018.1"/>
</dbReference>
<keyword evidence="1" id="KW-0812">Transmembrane</keyword>
<evidence type="ECO:0000313" key="3">
    <source>
        <dbReference type="EMBL" id="MCK8781620.1"/>
    </source>
</evidence>
<dbReference type="Gene3D" id="1.20.144.10">
    <property type="entry name" value="Phosphatidic acid phosphatase type 2/haloperoxidase"/>
    <property type="match status" value="1"/>
</dbReference>
<feature type="domain" description="Phosphatidic acid phosphatase type 2/haloperoxidase" evidence="2">
    <location>
        <begin position="125"/>
        <end position="251"/>
    </location>
</feature>
<dbReference type="InterPro" id="IPR000326">
    <property type="entry name" value="PAP2/HPO"/>
</dbReference>
<organism evidence="3 4">
    <name type="scientific">Neorhizobium turbinariae</name>
    <dbReference type="NCBI Taxonomy" id="2937795"/>
    <lineage>
        <taxon>Bacteria</taxon>
        <taxon>Pseudomonadati</taxon>
        <taxon>Pseudomonadota</taxon>
        <taxon>Alphaproteobacteria</taxon>
        <taxon>Hyphomicrobiales</taxon>
        <taxon>Rhizobiaceae</taxon>
        <taxon>Rhizobium/Agrobacterium group</taxon>
        <taxon>Neorhizobium</taxon>
    </lineage>
</organism>
<sequence>MTLLTTETADRFSPPPRGFANPTTWFVVLLVLWFALLALFYFVPEIDIAVSHLFFEPEACGATAEAGRICGHFPHARLKLLVAIRQILFYLPVVVAVYFLYQLIANLKHKGPGYNWRKTRDYSIALVSLVVGPYLLVNLFLKQISNRPRPYETDIFGGREFFTPAGDFSGACDGNCSFVSGEAAGAGWIACLIVLMPKRLRLVVGIPLIILSFVSPMLRTFFGGHFFSDVVLGWLSSPVVFAGVAICFQMSQRAIKPNPETTL</sequence>
<name>A0ABT0IUS0_9HYPH</name>
<reference evidence="3 4" key="1">
    <citation type="submission" date="2022-04" db="EMBL/GenBank/DDBJ databases">
        <title>Rhizobium coralii sp. nov., isolated from coral Turbinaria peltata.</title>
        <authorList>
            <person name="Sun H."/>
        </authorList>
    </citation>
    <scope>NUCLEOTIDE SEQUENCE [LARGE SCALE GENOMIC DNA]</scope>
    <source>
        <strain evidence="3 4">NTR19</strain>
    </source>
</reference>
<dbReference type="Pfam" id="PF01569">
    <property type="entry name" value="PAP2"/>
    <property type="match status" value="1"/>
</dbReference>
<keyword evidence="1" id="KW-0472">Membrane</keyword>
<keyword evidence="4" id="KW-1185">Reference proteome</keyword>
<dbReference type="InterPro" id="IPR036938">
    <property type="entry name" value="PAP2/HPO_sf"/>
</dbReference>
<feature type="transmembrane region" description="Helical" evidence="1">
    <location>
        <begin position="124"/>
        <end position="141"/>
    </location>
</feature>
<feature type="transmembrane region" description="Helical" evidence="1">
    <location>
        <begin position="87"/>
        <end position="104"/>
    </location>
</feature>